<dbReference type="AlphaFoldDB" id="A0A1W6MS50"/>
<name>A0A1W6MS50_9HYPH</name>
<gene>
    <name evidence="1" type="ORF">B1812_04315</name>
</gene>
<accession>A0A1W6MS50</accession>
<reference evidence="1 2" key="1">
    <citation type="submission" date="2017-02" db="EMBL/GenBank/DDBJ databases">
        <authorList>
            <person name="Peterson S.W."/>
        </authorList>
    </citation>
    <scope>NUCLEOTIDE SEQUENCE [LARGE SCALE GENOMIC DNA]</scope>
    <source>
        <strain evidence="1 2">S285</strain>
    </source>
</reference>
<protein>
    <submittedName>
        <fullName evidence="1">Uncharacterized protein</fullName>
    </submittedName>
</protein>
<dbReference type="Proteomes" id="UP000193978">
    <property type="component" value="Chromosome"/>
</dbReference>
<dbReference type="KEGG" id="mbry:B1812_04315"/>
<dbReference type="EMBL" id="CP019948">
    <property type="protein sequence ID" value="ARN80428.1"/>
    <property type="molecule type" value="Genomic_DNA"/>
</dbReference>
<sequence>MLFELDEGTAIMGVAFVQLLEDKLPRHQEISAQAVAVAAWIWDNALTDEQRRAVAETLPADFGRF</sequence>
<evidence type="ECO:0000313" key="2">
    <source>
        <dbReference type="Proteomes" id="UP000193978"/>
    </source>
</evidence>
<evidence type="ECO:0000313" key="1">
    <source>
        <dbReference type="EMBL" id="ARN80428.1"/>
    </source>
</evidence>
<organism evidence="1 2">
    <name type="scientific">Methylocystis bryophila</name>
    <dbReference type="NCBI Taxonomy" id="655015"/>
    <lineage>
        <taxon>Bacteria</taxon>
        <taxon>Pseudomonadati</taxon>
        <taxon>Pseudomonadota</taxon>
        <taxon>Alphaproteobacteria</taxon>
        <taxon>Hyphomicrobiales</taxon>
        <taxon>Methylocystaceae</taxon>
        <taxon>Methylocystis</taxon>
    </lineage>
</organism>
<dbReference type="RefSeq" id="WP_085770491.1">
    <property type="nucleotide sequence ID" value="NZ_AP027149.1"/>
</dbReference>
<proteinExistence type="predicted"/>
<keyword evidence="2" id="KW-1185">Reference proteome</keyword>